<dbReference type="InterPro" id="IPR016024">
    <property type="entry name" value="ARM-type_fold"/>
</dbReference>
<organism evidence="3 4">
    <name type="scientific">Trapa incisa</name>
    <dbReference type="NCBI Taxonomy" id="236973"/>
    <lineage>
        <taxon>Eukaryota</taxon>
        <taxon>Viridiplantae</taxon>
        <taxon>Streptophyta</taxon>
        <taxon>Embryophyta</taxon>
        <taxon>Tracheophyta</taxon>
        <taxon>Spermatophyta</taxon>
        <taxon>Magnoliopsida</taxon>
        <taxon>eudicotyledons</taxon>
        <taxon>Gunneridae</taxon>
        <taxon>Pentapetalae</taxon>
        <taxon>rosids</taxon>
        <taxon>malvids</taxon>
        <taxon>Myrtales</taxon>
        <taxon>Lythraceae</taxon>
        <taxon>Trapa</taxon>
    </lineage>
</organism>
<gene>
    <name evidence="3" type="ORF">SAY87_005352</name>
</gene>
<feature type="domain" description="TORTIFOLIA1/SINE1-2 N-terminal" evidence="2">
    <location>
        <begin position="14"/>
        <end position="287"/>
    </location>
</feature>
<dbReference type="PANTHER" id="PTHR31355:SF32">
    <property type="entry name" value="TORTIFOLIA1-LIKE PROTEIN 4"/>
    <property type="match status" value="1"/>
</dbReference>
<dbReference type="InterPro" id="IPR011989">
    <property type="entry name" value="ARM-like"/>
</dbReference>
<comment type="caution">
    <text evidence="3">The sequence shown here is derived from an EMBL/GenBank/DDBJ whole genome shotgun (WGS) entry which is preliminary data.</text>
</comment>
<feature type="compositionally biased region" description="Basic and acidic residues" evidence="1">
    <location>
        <begin position="320"/>
        <end position="333"/>
    </location>
</feature>
<name>A0AAN7Q7H0_9MYRT</name>
<evidence type="ECO:0000313" key="3">
    <source>
        <dbReference type="EMBL" id="KAK4760459.1"/>
    </source>
</evidence>
<dbReference type="InterPro" id="IPR057600">
    <property type="entry name" value="TORTIFOLIA1/SINE1-2_N"/>
</dbReference>
<dbReference type="EMBL" id="JAXIOK010000010">
    <property type="protein sequence ID" value="KAK4760459.1"/>
    <property type="molecule type" value="Genomic_DNA"/>
</dbReference>
<dbReference type="GO" id="GO:0005874">
    <property type="term" value="C:microtubule"/>
    <property type="evidence" value="ECO:0007669"/>
    <property type="project" value="InterPro"/>
</dbReference>
<dbReference type="Proteomes" id="UP001345219">
    <property type="component" value="Chromosome 5"/>
</dbReference>
<evidence type="ECO:0000313" key="4">
    <source>
        <dbReference type="Proteomes" id="UP001345219"/>
    </source>
</evidence>
<dbReference type="InterPro" id="IPR033337">
    <property type="entry name" value="TORTIFOLIA1/SINE1-2"/>
</dbReference>
<evidence type="ECO:0000259" key="2">
    <source>
        <dbReference type="Pfam" id="PF24714"/>
    </source>
</evidence>
<keyword evidence="4" id="KW-1185">Reference proteome</keyword>
<feature type="region of interest" description="Disordered" evidence="1">
    <location>
        <begin position="295"/>
        <end position="394"/>
    </location>
</feature>
<sequence>MSPQKIKSPLSQPQDLKSRVISSLNKLSDRDTVAVGVSELQSIAQSLTPDTFASFLACVHSTDDSSRSSVRRQCVQILALLSRSHGDDLSPHVSKMVAIIVRRLRDPDSSVRAACVAASSAIPANIPRSPFSAILKPLTDALTTEQDANSQIGAAMCISAAVDAAAAGTEMDQLRKLLPKAGKLLRSEGFKAKAAVLGMVGSLIGVGGVVNEDILEWLIPLVMGFLSSEDWSARKAAAEALGRVATEEKDLAVVHMASCLKCLEARRFDKVKIVRETMNRSLELWKEIADSSEEVSSSSHSSSSSPGNGVASCFPSLSRSQHDISHKSSELKKPVPTSRSSPYATPRTIIKVESHQKTNFKTPNSSILSRSEQKNCSSEKVEPHSLKSASKHDDAKTRFGVLELGENDNTPSSRRETKRSLFGKIADNKLHKTGSRVVPLSDPDKYEMELCVSGIEASNEDYDNEKEMQNLSMVHNQLAEIEKQQSSLFELLQKFIGSSQSGMISLETRVQGLEMTLEEISFDLGLPVGRFPKGDYSGNTCRRLPCADFLSSKFWRKTEGRYSTWRLSSLGNVQAGNQSFKLCRERFQNQNSSAFAKKSEMGIYSSKRSQLVLRDLGTGQFINSNRFEGACPVASFAAGSMTSSVLHPRSSA</sequence>
<protein>
    <recommendedName>
        <fullName evidence="2">TORTIFOLIA1/SINE1-2 N-terminal domain-containing protein</fullName>
    </recommendedName>
</protein>
<dbReference type="Pfam" id="PF24714">
    <property type="entry name" value="TOR1L1_N"/>
    <property type="match status" value="1"/>
</dbReference>
<accession>A0AAN7Q7H0</accession>
<feature type="compositionally biased region" description="Low complexity" evidence="1">
    <location>
        <begin position="295"/>
        <end position="305"/>
    </location>
</feature>
<dbReference type="GO" id="GO:0008017">
    <property type="term" value="F:microtubule binding"/>
    <property type="evidence" value="ECO:0007669"/>
    <property type="project" value="InterPro"/>
</dbReference>
<dbReference type="Gene3D" id="1.25.10.10">
    <property type="entry name" value="Leucine-rich Repeat Variant"/>
    <property type="match status" value="1"/>
</dbReference>
<dbReference type="PANTHER" id="PTHR31355">
    <property type="entry name" value="MICROTUBULE-ASSOCIATED PROTEIN TORTIFOLIA1"/>
    <property type="match status" value="1"/>
</dbReference>
<dbReference type="FunFam" id="1.25.10.10:FF:000549">
    <property type="entry name" value="ARM repeat superfamily protein"/>
    <property type="match status" value="1"/>
</dbReference>
<dbReference type="AlphaFoldDB" id="A0AAN7Q7H0"/>
<proteinExistence type="predicted"/>
<evidence type="ECO:0000256" key="1">
    <source>
        <dbReference type="SAM" id="MobiDB-lite"/>
    </source>
</evidence>
<reference evidence="3 4" key="1">
    <citation type="journal article" date="2023" name="Hortic Res">
        <title>Pangenome of water caltrop reveals structural variations and asymmetric subgenome divergence after allopolyploidization.</title>
        <authorList>
            <person name="Zhang X."/>
            <person name="Chen Y."/>
            <person name="Wang L."/>
            <person name="Yuan Y."/>
            <person name="Fang M."/>
            <person name="Shi L."/>
            <person name="Lu R."/>
            <person name="Comes H.P."/>
            <person name="Ma Y."/>
            <person name="Chen Y."/>
            <person name="Huang G."/>
            <person name="Zhou Y."/>
            <person name="Zheng Z."/>
            <person name="Qiu Y."/>
        </authorList>
    </citation>
    <scope>NUCLEOTIDE SEQUENCE [LARGE SCALE GENOMIC DNA]</scope>
    <source>
        <tissue evidence="3">Roots</tissue>
    </source>
</reference>
<dbReference type="SUPFAM" id="SSF48371">
    <property type="entry name" value="ARM repeat"/>
    <property type="match status" value="1"/>
</dbReference>
<feature type="compositionally biased region" description="Polar residues" evidence="1">
    <location>
        <begin position="357"/>
        <end position="370"/>
    </location>
</feature>
<feature type="compositionally biased region" description="Basic and acidic residues" evidence="1">
    <location>
        <begin position="371"/>
        <end position="394"/>
    </location>
</feature>